<evidence type="ECO:0000313" key="3">
    <source>
        <dbReference type="Proteomes" id="UP000192927"/>
    </source>
</evidence>
<feature type="region of interest" description="Disordered" evidence="1">
    <location>
        <begin position="1"/>
        <end position="174"/>
    </location>
</feature>
<dbReference type="EMBL" id="FWEW01003046">
    <property type="protein sequence ID" value="SLM38870.1"/>
    <property type="molecule type" value="Genomic_DNA"/>
</dbReference>
<sequence length="262" mass="29097">MDTPQDAPPPYEQATAGGSSSAPPTNGPPQHKTRNGIPPASRRSMEDESRPLPPGWIRQYDPQNSHQFFVDTNVDPPRSIWHHPYDDQDYLRSLPPSERTRVQGLLKVPSHADIQAESSDDDASHGPHAHARPASAAAATPSTSQPSGGMSRFGRKMKDRITGTTHEQREKLRVERAEEERRIYARHQAIRQAMSRAMETGQPQLIGRDRDGKELYIEPPGQVAMPPGGYGYNPYTQGPYANPNATFVRPSYPGLYKNLNGF</sequence>
<name>A0A1W5D7A4_9LECA</name>
<organism evidence="2 3">
    <name type="scientific">Lasallia pustulata</name>
    <dbReference type="NCBI Taxonomy" id="136370"/>
    <lineage>
        <taxon>Eukaryota</taxon>
        <taxon>Fungi</taxon>
        <taxon>Dikarya</taxon>
        <taxon>Ascomycota</taxon>
        <taxon>Pezizomycotina</taxon>
        <taxon>Lecanoromycetes</taxon>
        <taxon>OSLEUM clade</taxon>
        <taxon>Umbilicariomycetidae</taxon>
        <taxon>Umbilicariales</taxon>
        <taxon>Umbilicariaceae</taxon>
        <taxon>Lasallia</taxon>
    </lineage>
</organism>
<keyword evidence="3" id="KW-1185">Reference proteome</keyword>
<dbReference type="Gene3D" id="2.20.70.10">
    <property type="match status" value="1"/>
</dbReference>
<dbReference type="InterPro" id="IPR036020">
    <property type="entry name" value="WW_dom_sf"/>
</dbReference>
<protein>
    <submittedName>
        <fullName evidence="2">WW domain</fullName>
    </submittedName>
</protein>
<dbReference type="SUPFAM" id="SSF51045">
    <property type="entry name" value="WW domain"/>
    <property type="match status" value="1"/>
</dbReference>
<dbReference type="AlphaFoldDB" id="A0A1W5D7A4"/>
<feature type="compositionally biased region" description="Pro residues" evidence="1">
    <location>
        <begin position="1"/>
        <end position="11"/>
    </location>
</feature>
<evidence type="ECO:0000256" key="1">
    <source>
        <dbReference type="SAM" id="MobiDB-lite"/>
    </source>
</evidence>
<accession>A0A1W5D7A4</accession>
<proteinExistence type="predicted"/>
<reference evidence="3" key="1">
    <citation type="submission" date="2017-03" db="EMBL/GenBank/DDBJ databases">
        <authorList>
            <person name="Sharma R."/>
            <person name="Thines M."/>
        </authorList>
    </citation>
    <scope>NUCLEOTIDE SEQUENCE [LARGE SCALE GENOMIC DNA]</scope>
</reference>
<evidence type="ECO:0000313" key="2">
    <source>
        <dbReference type="EMBL" id="SLM38870.1"/>
    </source>
</evidence>
<dbReference type="Proteomes" id="UP000192927">
    <property type="component" value="Unassembled WGS sequence"/>
</dbReference>
<feature type="compositionally biased region" description="Low complexity" evidence="1">
    <location>
        <begin position="132"/>
        <end position="148"/>
    </location>
</feature>